<evidence type="ECO:0000313" key="3">
    <source>
        <dbReference type="EMBL" id="ROQ25942.1"/>
    </source>
</evidence>
<dbReference type="InterPro" id="IPR015946">
    <property type="entry name" value="KH_dom-like_a/b"/>
</dbReference>
<dbReference type="SUPFAM" id="SSF89919">
    <property type="entry name" value="Ribosome-binding factor A, RbfA"/>
    <property type="match status" value="1"/>
</dbReference>
<dbReference type="Proteomes" id="UP000268033">
    <property type="component" value="Unassembled WGS sequence"/>
</dbReference>
<keyword evidence="2" id="KW-0963">Cytoplasm</keyword>
<comment type="similarity">
    <text evidence="2">Belongs to the RbfA family.</text>
</comment>
<dbReference type="InterPro" id="IPR020053">
    <property type="entry name" value="Ribosome-bd_factorA_CS"/>
</dbReference>
<name>A0A3N1P3L4_9GAMM</name>
<protein>
    <recommendedName>
        <fullName evidence="2">Ribosome-binding factor A</fullName>
    </recommendedName>
</protein>
<evidence type="ECO:0000313" key="4">
    <source>
        <dbReference type="Proteomes" id="UP000268033"/>
    </source>
</evidence>
<gene>
    <name evidence="2" type="primary">rbfA</name>
    <name evidence="3" type="ORF">EDC28_105255</name>
</gene>
<accession>A0A3N1P3L4</accession>
<evidence type="ECO:0000256" key="1">
    <source>
        <dbReference type="ARBA" id="ARBA00022517"/>
    </source>
</evidence>
<comment type="function">
    <text evidence="2">One of several proteins that assist in the late maturation steps of the functional core of the 30S ribosomal subunit. Associates with free 30S ribosomal subunits (but not with 30S subunits that are part of 70S ribosomes or polysomes). Required for efficient processing of 16S rRNA. May interact with the 5'-terminal helix region of 16S rRNA.</text>
</comment>
<sequence>MASQVSRTRRVGQELQREIAMILQREVKDPRIGMVTVSGVDVSRDLSHAKVFITLFEQDEEKVKETLKGLQEAKPYIRSLVGGRLRLRIVPELKFVHDTSLIEGMRISNAVSQAVAQDEAKKVQSGREDEDKE</sequence>
<dbReference type="Pfam" id="PF02033">
    <property type="entry name" value="RBFA"/>
    <property type="match status" value="1"/>
</dbReference>
<dbReference type="HAMAP" id="MF_00003">
    <property type="entry name" value="RbfA"/>
    <property type="match status" value="1"/>
</dbReference>
<comment type="subunit">
    <text evidence="2">Monomer. Binds 30S ribosomal subunits, but not 50S ribosomal subunits or 70S ribosomes.</text>
</comment>
<organism evidence="3 4">
    <name type="scientific">Gallaecimonas pentaromativorans</name>
    <dbReference type="NCBI Taxonomy" id="584787"/>
    <lineage>
        <taxon>Bacteria</taxon>
        <taxon>Pseudomonadati</taxon>
        <taxon>Pseudomonadota</taxon>
        <taxon>Gammaproteobacteria</taxon>
        <taxon>Enterobacterales</taxon>
        <taxon>Gallaecimonadaceae</taxon>
        <taxon>Gallaecimonas</taxon>
    </lineage>
</organism>
<dbReference type="AlphaFoldDB" id="A0A3N1P3L4"/>
<dbReference type="PANTHER" id="PTHR33515:SF1">
    <property type="entry name" value="RIBOSOME-BINDING FACTOR A, CHLOROPLASTIC-RELATED"/>
    <property type="match status" value="1"/>
</dbReference>
<dbReference type="InterPro" id="IPR000238">
    <property type="entry name" value="RbfA"/>
</dbReference>
<comment type="subcellular location">
    <subcellularLocation>
        <location evidence="2">Cytoplasm</location>
    </subcellularLocation>
</comment>
<dbReference type="PANTHER" id="PTHR33515">
    <property type="entry name" value="RIBOSOME-BINDING FACTOR A, CHLOROPLASTIC-RELATED"/>
    <property type="match status" value="1"/>
</dbReference>
<dbReference type="STRING" id="584787.GCA_001247655_03006"/>
<dbReference type="InterPro" id="IPR023799">
    <property type="entry name" value="RbfA_dom_sf"/>
</dbReference>
<reference evidence="3 4" key="1">
    <citation type="submission" date="2018-11" db="EMBL/GenBank/DDBJ databases">
        <title>Genomic Encyclopedia of Type Strains, Phase IV (KMG-IV): sequencing the most valuable type-strain genomes for metagenomic binning, comparative biology and taxonomic classification.</title>
        <authorList>
            <person name="Goeker M."/>
        </authorList>
    </citation>
    <scope>NUCLEOTIDE SEQUENCE [LARGE SCALE GENOMIC DNA]</scope>
    <source>
        <strain evidence="3 4">DSM 21945</strain>
    </source>
</reference>
<dbReference type="EMBL" id="RJUL01000005">
    <property type="protein sequence ID" value="ROQ25942.1"/>
    <property type="molecule type" value="Genomic_DNA"/>
</dbReference>
<dbReference type="GO" id="GO:0043024">
    <property type="term" value="F:ribosomal small subunit binding"/>
    <property type="evidence" value="ECO:0007669"/>
    <property type="project" value="TreeGrafter"/>
</dbReference>
<dbReference type="OrthoDB" id="307788at2"/>
<dbReference type="Gene3D" id="3.30.300.20">
    <property type="match status" value="1"/>
</dbReference>
<dbReference type="GO" id="GO:0005829">
    <property type="term" value="C:cytosol"/>
    <property type="evidence" value="ECO:0007669"/>
    <property type="project" value="TreeGrafter"/>
</dbReference>
<proteinExistence type="inferred from homology"/>
<comment type="caution">
    <text evidence="3">The sequence shown here is derived from an EMBL/GenBank/DDBJ whole genome shotgun (WGS) entry which is preliminary data.</text>
</comment>
<dbReference type="PROSITE" id="PS01319">
    <property type="entry name" value="RBFA"/>
    <property type="match status" value="1"/>
</dbReference>
<dbReference type="GO" id="GO:0030490">
    <property type="term" value="P:maturation of SSU-rRNA"/>
    <property type="evidence" value="ECO:0007669"/>
    <property type="project" value="UniProtKB-UniRule"/>
</dbReference>
<keyword evidence="1 2" id="KW-0690">Ribosome biogenesis</keyword>
<evidence type="ECO:0000256" key="2">
    <source>
        <dbReference type="HAMAP-Rule" id="MF_00003"/>
    </source>
</evidence>
<dbReference type="NCBIfam" id="TIGR00082">
    <property type="entry name" value="rbfA"/>
    <property type="match status" value="1"/>
</dbReference>
<keyword evidence="4" id="KW-1185">Reference proteome</keyword>
<dbReference type="RefSeq" id="WP_050658494.1">
    <property type="nucleotide sequence ID" value="NZ_JBLXAC010000003.1"/>
</dbReference>